<comment type="pathway">
    <text evidence="10">Amino-acid biosynthesis; L-methionine biosynthesis via de novo pathway.</text>
</comment>
<keyword evidence="6 12" id="KW-0274">FAD</keyword>
<dbReference type="STRING" id="153721.MYP_2233"/>
<dbReference type="GO" id="GO:0106312">
    <property type="term" value="F:methylenetetrahydrofolate reductase (NADH) activity"/>
    <property type="evidence" value="ECO:0007669"/>
    <property type="project" value="UniProtKB-EC"/>
</dbReference>
<accession>A0A098LDJ1</accession>
<dbReference type="SUPFAM" id="SSF51730">
    <property type="entry name" value="FAD-linked oxidoreductase"/>
    <property type="match status" value="1"/>
</dbReference>
<organism evidence="13 14">
    <name type="scientific">Sporocytophaga myxococcoides</name>
    <dbReference type="NCBI Taxonomy" id="153721"/>
    <lineage>
        <taxon>Bacteria</taxon>
        <taxon>Pseudomonadati</taxon>
        <taxon>Bacteroidota</taxon>
        <taxon>Cytophagia</taxon>
        <taxon>Cytophagales</taxon>
        <taxon>Cytophagaceae</taxon>
        <taxon>Sporocytophaga</taxon>
    </lineage>
</organism>
<dbReference type="EMBL" id="BBLT01000004">
    <property type="protein sequence ID" value="GAL85005.1"/>
    <property type="molecule type" value="Genomic_DNA"/>
</dbReference>
<dbReference type="InterPro" id="IPR029041">
    <property type="entry name" value="FAD-linked_oxidoreductase-like"/>
</dbReference>
<dbReference type="GO" id="GO:0005829">
    <property type="term" value="C:cytosol"/>
    <property type="evidence" value="ECO:0007669"/>
    <property type="project" value="InterPro"/>
</dbReference>
<evidence type="ECO:0000256" key="11">
    <source>
        <dbReference type="ARBA" id="ARBA00048628"/>
    </source>
</evidence>
<dbReference type="GO" id="GO:0071949">
    <property type="term" value="F:FAD binding"/>
    <property type="evidence" value="ECO:0007669"/>
    <property type="project" value="TreeGrafter"/>
</dbReference>
<name>A0A098LDJ1_9BACT</name>
<evidence type="ECO:0000256" key="5">
    <source>
        <dbReference type="ARBA" id="ARBA00022630"/>
    </source>
</evidence>
<dbReference type="UniPathway" id="UPA00193"/>
<keyword evidence="14" id="KW-1185">Reference proteome</keyword>
<dbReference type="Pfam" id="PF02219">
    <property type="entry name" value="MTHFR"/>
    <property type="match status" value="1"/>
</dbReference>
<dbReference type="eggNOG" id="COG0685">
    <property type="taxonomic scope" value="Bacteria"/>
</dbReference>
<dbReference type="Proteomes" id="UP000030185">
    <property type="component" value="Unassembled WGS sequence"/>
</dbReference>
<evidence type="ECO:0000256" key="9">
    <source>
        <dbReference type="ARBA" id="ARBA00023167"/>
    </source>
</evidence>
<dbReference type="EC" id="1.5.1.54" evidence="12"/>
<dbReference type="InterPro" id="IPR003171">
    <property type="entry name" value="Mehydrof_redctse-like"/>
</dbReference>
<evidence type="ECO:0000256" key="3">
    <source>
        <dbReference type="ARBA" id="ARBA00006743"/>
    </source>
</evidence>
<sequence>MKVVEHLKNAKKTLFSFEILPPLKGQDIQSLFDGIDPLMEFKPPFIDVTYHREEFVFKKRENGLLEKKSIRKRPGTVGICAAIMNKYRVDAVPHIICGGFSREETENALIDLNFLGIDNVLALRGDAIKSEGTFIPEADGHHYASDLIKQIKCMNQGVYLDDDLQNPVPSDFCIGIAGYPEKHFEAPNLQTDIKYLKQKVDLGADYIVTQMFFDNQKFFDFVKKCREEGITIPIIPGLKPITTQKQITILPSIFHMDIPVELSEAISKCKTADQVKEVGIEWTIQQSKELMEFGVPVLHYYSMGKSDSVKQIASALF</sequence>
<dbReference type="GO" id="GO:0035999">
    <property type="term" value="P:tetrahydrofolate interconversion"/>
    <property type="evidence" value="ECO:0007669"/>
    <property type="project" value="UniProtKB-UniPathway"/>
</dbReference>
<evidence type="ECO:0000256" key="12">
    <source>
        <dbReference type="RuleBase" id="RU003862"/>
    </source>
</evidence>
<dbReference type="NCBIfam" id="TIGR00676">
    <property type="entry name" value="fadh2"/>
    <property type="match status" value="1"/>
</dbReference>
<proteinExistence type="inferred from homology"/>
<evidence type="ECO:0000256" key="1">
    <source>
        <dbReference type="ARBA" id="ARBA00001974"/>
    </source>
</evidence>
<evidence type="ECO:0000313" key="14">
    <source>
        <dbReference type="Proteomes" id="UP000030185"/>
    </source>
</evidence>
<dbReference type="FunFam" id="3.20.20.220:FF:000015">
    <property type="entry name" value="Methylenetetrahydrofolate reductase"/>
    <property type="match status" value="1"/>
</dbReference>
<evidence type="ECO:0000256" key="8">
    <source>
        <dbReference type="ARBA" id="ARBA00023027"/>
    </source>
</evidence>
<comment type="catalytic activity">
    <reaction evidence="11">
        <text>(6S)-5-methyl-5,6,7,8-tetrahydrofolate + NAD(+) = (6R)-5,10-methylene-5,6,7,8-tetrahydrofolate + NADH + H(+)</text>
        <dbReference type="Rhea" id="RHEA:19821"/>
        <dbReference type="ChEBI" id="CHEBI:15378"/>
        <dbReference type="ChEBI" id="CHEBI:15636"/>
        <dbReference type="ChEBI" id="CHEBI:18608"/>
        <dbReference type="ChEBI" id="CHEBI:57540"/>
        <dbReference type="ChEBI" id="CHEBI:57945"/>
        <dbReference type="EC" id="1.5.1.54"/>
    </reaction>
    <physiologicalReaction direction="right-to-left" evidence="11">
        <dbReference type="Rhea" id="RHEA:19823"/>
    </physiologicalReaction>
</comment>
<dbReference type="InterPro" id="IPR004620">
    <property type="entry name" value="MTHF_reductase_bac"/>
</dbReference>
<keyword evidence="4" id="KW-0028">Amino-acid biosynthesis</keyword>
<protein>
    <recommendedName>
        <fullName evidence="12">Methylenetetrahydrofolate reductase</fullName>
        <ecNumber evidence="12">1.5.1.54</ecNumber>
    </recommendedName>
</protein>
<dbReference type="AlphaFoldDB" id="A0A098LDJ1"/>
<comment type="cofactor">
    <cofactor evidence="1 12">
        <name>FAD</name>
        <dbReference type="ChEBI" id="CHEBI:57692"/>
    </cofactor>
</comment>
<keyword evidence="9" id="KW-0486">Methionine biosynthesis</keyword>
<dbReference type="RefSeq" id="WP_045462923.1">
    <property type="nucleotide sequence ID" value="NZ_BBLT01000004.1"/>
</dbReference>
<gene>
    <name evidence="13" type="ORF">MYP_2233</name>
</gene>
<comment type="similarity">
    <text evidence="3 12">Belongs to the methylenetetrahydrofolate reductase family.</text>
</comment>
<evidence type="ECO:0000256" key="7">
    <source>
        <dbReference type="ARBA" id="ARBA00023002"/>
    </source>
</evidence>
<evidence type="ECO:0000256" key="2">
    <source>
        <dbReference type="ARBA" id="ARBA00004777"/>
    </source>
</evidence>
<evidence type="ECO:0000313" key="13">
    <source>
        <dbReference type="EMBL" id="GAL85005.1"/>
    </source>
</evidence>
<dbReference type="PANTHER" id="PTHR45754">
    <property type="entry name" value="METHYLENETETRAHYDROFOLATE REDUCTASE"/>
    <property type="match status" value="1"/>
</dbReference>
<dbReference type="CDD" id="cd00537">
    <property type="entry name" value="MTHFR"/>
    <property type="match status" value="1"/>
</dbReference>
<evidence type="ECO:0000256" key="6">
    <source>
        <dbReference type="ARBA" id="ARBA00022827"/>
    </source>
</evidence>
<evidence type="ECO:0000256" key="4">
    <source>
        <dbReference type="ARBA" id="ARBA00022605"/>
    </source>
</evidence>
<keyword evidence="5 12" id="KW-0285">Flavoprotein</keyword>
<dbReference type="OrthoDB" id="9812555at2"/>
<comment type="pathway">
    <text evidence="2 12">One-carbon metabolism; tetrahydrofolate interconversion.</text>
</comment>
<dbReference type="GO" id="GO:0009086">
    <property type="term" value="P:methionine biosynthetic process"/>
    <property type="evidence" value="ECO:0007669"/>
    <property type="project" value="UniProtKB-KW"/>
</dbReference>
<evidence type="ECO:0000256" key="10">
    <source>
        <dbReference type="ARBA" id="ARBA00034478"/>
    </source>
</evidence>
<keyword evidence="7 12" id="KW-0560">Oxidoreductase</keyword>
<dbReference type="Gene3D" id="3.20.20.220">
    <property type="match status" value="1"/>
</dbReference>
<keyword evidence="8" id="KW-0520">NAD</keyword>
<dbReference type="PANTHER" id="PTHR45754:SF3">
    <property type="entry name" value="METHYLENETETRAHYDROFOLATE REDUCTASE (NADPH)"/>
    <property type="match status" value="1"/>
</dbReference>
<reference evidence="13 14" key="1">
    <citation type="submission" date="2014-09" db="EMBL/GenBank/DDBJ databases">
        <title>Sporocytophaga myxococcoides PG-01 genome sequencing.</title>
        <authorList>
            <person name="Liu L."/>
            <person name="Gao P.J."/>
            <person name="Chen G.J."/>
            <person name="Wang L.S."/>
        </authorList>
    </citation>
    <scope>NUCLEOTIDE SEQUENCE [LARGE SCALE GENOMIC DNA]</scope>
    <source>
        <strain evidence="13 14">PG-01</strain>
    </source>
</reference>
<comment type="caution">
    <text evidence="13">The sequence shown here is derived from an EMBL/GenBank/DDBJ whole genome shotgun (WGS) entry which is preliminary data.</text>
</comment>